<name>A0A1H6VE53_9BURK</name>
<evidence type="ECO:0000313" key="4">
    <source>
        <dbReference type="Proteomes" id="UP000198866"/>
    </source>
</evidence>
<feature type="domain" description="Thioesterase" evidence="2">
    <location>
        <begin position="23"/>
        <end position="248"/>
    </location>
</feature>
<dbReference type="STRING" id="667676.SAMN05192539_10065"/>
<dbReference type="InterPro" id="IPR012223">
    <property type="entry name" value="TEII"/>
</dbReference>
<dbReference type="InterPro" id="IPR029058">
    <property type="entry name" value="AB_hydrolase_fold"/>
</dbReference>
<proteinExistence type="inferred from homology"/>
<accession>A0A1H6VE53</accession>
<protein>
    <submittedName>
        <fullName evidence="3">Medium-chain acyl-[acyl-carrier-protein] hydrolase</fullName>
    </submittedName>
</protein>
<dbReference type="GO" id="GO:0016787">
    <property type="term" value="F:hydrolase activity"/>
    <property type="evidence" value="ECO:0007669"/>
    <property type="project" value="UniProtKB-KW"/>
</dbReference>
<reference evidence="4" key="1">
    <citation type="submission" date="2016-10" db="EMBL/GenBank/DDBJ databases">
        <authorList>
            <person name="Varghese N."/>
            <person name="Submissions S."/>
        </authorList>
    </citation>
    <scope>NUCLEOTIDE SEQUENCE [LARGE SCALE GENOMIC DNA]</scope>
    <source>
        <strain evidence="4">LMG 26031</strain>
    </source>
</reference>
<evidence type="ECO:0000259" key="2">
    <source>
        <dbReference type="Pfam" id="PF00975"/>
    </source>
</evidence>
<dbReference type="SUPFAM" id="SSF53474">
    <property type="entry name" value="alpha/beta-Hydrolases"/>
    <property type="match status" value="1"/>
</dbReference>
<gene>
    <name evidence="3" type="ORF">SAMN05192539_10065</name>
</gene>
<comment type="similarity">
    <text evidence="1">Belongs to the thioesterase family.</text>
</comment>
<dbReference type="GO" id="GO:0008610">
    <property type="term" value="P:lipid biosynthetic process"/>
    <property type="evidence" value="ECO:0007669"/>
    <property type="project" value="TreeGrafter"/>
</dbReference>
<keyword evidence="4" id="KW-1185">Reference proteome</keyword>
<dbReference type="EMBL" id="FNYE01000006">
    <property type="protein sequence ID" value="SEJ02861.1"/>
    <property type="molecule type" value="Genomic_DNA"/>
</dbReference>
<dbReference type="Proteomes" id="UP000198866">
    <property type="component" value="Unassembled WGS sequence"/>
</dbReference>
<dbReference type="PANTHER" id="PTHR11487:SF0">
    <property type="entry name" value="S-ACYL FATTY ACID SYNTHASE THIOESTERASE, MEDIUM CHAIN"/>
    <property type="match status" value="1"/>
</dbReference>
<dbReference type="Pfam" id="PF00975">
    <property type="entry name" value="Thioesterase"/>
    <property type="match status" value="1"/>
</dbReference>
<dbReference type="OrthoDB" id="8480037at2"/>
<dbReference type="InterPro" id="IPR001031">
    <property type="entry name" value="Thioesterase"/>
</dbReference>
<evidence type="ECO:0000313" key="3">
    <source>
        <dbReference type="EMBL" id="SEJ02861.1"/>
    </source>
</evidence>
<keyword evidence="3" id="KW-0378">Hydrolase</keyword>
<evidence type="ECO:0000256" key="1">
    <source>
        <dbReference type="ARBA" id="ARBA00007169"/>
    </source>
</evidence>
<dbReference type="RefSeq" id="WP_090864980.1">
    <property type="nucleotide sequence ID" value="NZ_FNYE01000006.1"/>
</dbReference>
<dbReference type="PANTHER" id="PTHR11487">
    <property type="entry name" value="THIOESTERASE"/>
    <property type="match status" value="1"/>
</dbReference>
<dbReference type="AlphaFoldDB" id="A0A1H6VE53"/>
<organism evidence="3 4">
    <name type="scientific">Paraburkholderia diazotrophica</name>
    <dbReference type="NCBI Taxonomy" id="667676"/>
    <lineage>
        <taxon>Bacteria</taxon>
        <taxon>Pseudomonadati</taxon>
        <taxon>Pseudomonadota</taxon>
        <taxon>Betaproteobacteria</taxon>
        <taxon>Burkholderiales</taxon>
        <taxon>Burkholderiaceae</taxon>
        <taxon>Paraburkholderia</taxon>
    </lineage>
</organism>
<dbReference type="Gene3D" id="3.40.50.1820">
    <property type="entry name" value="alpha/beta hydrolase"/>
    <property type="match status" value="1"/>
</dbReference>
<sequence length="260" mass="28075">MSSNSLLSCLSSPGSRPQFDKPTIVFAPHAGGSASALAPVRVRLLEHANFIGVNYPRRRHGSIARAPRSVDEMALHAVVAIDARAASAPLGVTLWGHSLGAIVVVEAARRLMQRGRPRVNHVIITSCRPPHLFSTRHISACAQEEEFLEAVTRLGSVRSGTLDSRQWLSHAMQALRADFLACDEYRCDDATPLPIPLTVMSGADDELAPPAQMVEWHRYTTVACTEHTFAGGHFFVHDHAAEVAAIITQAAQPVSRSVAA</sequence>